<gene>
    <name evidence="1" type="ORF">PMAL9190_01634</name>
</gene>
<dbReference type="RefSeq" id="WP_087844698.1">
    <property type="nucleotide sequence ID" value="NZ_FYAK01000002.1"/>
</dbReference>
<keyword evidence="2" id="KW-1185">Reference proteome</keyword>
<accession>A0A1Y6MEM2</accession>
<proteinExistence type="predicted"/>
<evidence type="ECO:0000313" key="1">
    <source>
        <dbReference type="EMBL" id="SMY34369.1"/>
    </source>
</evidence>
<evidence type="ECO:0000313" key="2">
    <source>
        <dbReference type="Proteomes" id="UP000195963"/>
    </source>
</evidence>
<protein>
    <submittedName>
        <fullName evidence="1">Uncharacterized protein</fullName>
    </submittedName>
</protein>
<dbReference type="Proteomes" id="UP000195963">
    <property type="component" value="Unassembled WGS sequence"/>
</dbReference>
<sequence>MKNIAEFIAEIENDNCSYSIWVYAQQGYYKQLNSTAVTKSYSYLKKIVESHMQIIVELNNDKPAHYLLLPEINVATHIAFQDQKVTAIAA</sequence>
<dbReference type="EMBL" id="FYAK01000002">
    <property type="protein sequence ID" value="SMY34369.1"/>
    <property type="molecule type" value="Genomic_DNA"/>
</dbReference>
<reference evidence="2" key="1">
    <citation type="submission" date="2017-06" db="EMBL/GenBank/DDBJ databases">
        <authorList>
            <person name="Rodrigo-Torres L."/>
            <person name="Arahal R.D."/>
            <person name="Lucena T."/>
        </authorList>
    </citation>
    <scope>NUCLEOTIDE SEQUENCE [LARGE SCALE GENOMIC DNA]</scope>
    <source>
        <strain evidence="2">CECT 9190</strain>
    </source>
</reference>
<organism evidence="1 2">
    <name type="scientific">Photobacterium malacitanum</name>
    <dbReference type="NCBI Taxonomy" id="2204294"/>
    <lineage>
        <taxon>Bacteria</taxon>
        <taxon>Pseudomonadati</taxon>
        <taxon>Pseudomonadota</taxon>
        <taxon>Gammaproteobacteria</taxon>
        <taxon>Vibrionales</taxon>
        <taxon>Vibrionaceae</taxon>
        <taxon>Photobacterium</taxon>
    </lineage>
</organism>
<name>A0A1Y6MEM2_9GAMM</name>
<dbReference type="AlphaFoldDB" id="A0A1Y6MEM2"/>